<dbReference type="GO" id="GO:0003677">
    <property type="term" value="F:DNA binding"/>
    <property type="evidence" value="ECO:0007669"/>
    <property type="project" value="UniProtKB-KW"/>
</dbReference>
<accession>A0A380GNU3</accession>
<dbReference type="InterPro" id="IPR047057">
    <property type="entry name" value="MerR_fam"/>
</dbReference>
<dbReference type="RefSeq" id="WP_170006890.1">
    <property type="nucleotide sequence ID" value="NZ_BMCF01000004.1"/>
</dbReference>
<protein>
    <submittedName>
        <fullName evidence="7">Glutamine synthetase repressor</fullName>
    </submittedName>
    <submittedName>
        <fullName evidence="6">MerR family transcriptional regulator</fullName>
    </submittedName>
</protein>
<dbReference type="Gene3D" id="1.10.1660.10">
    <property type="match status" value="1"/>
</dbReference>
<evidence type="ECO:0000259" key="5">
    <source>
        <dbReference type="PROSITE" id="PS50937"/>
    </source>
</evidence>
<dbReference type="Proteomes" id="UP000254412">
    <property type="component" value="Unassembled WGS sequence"/>
</dbReference>
<dbReference type="CDD" id="cd01105">
    <property type="entry name" value="HTH_GlnR-like"/>
    <property type="match status" value="1"/>
</dbReference>
<feature type="domain" description="HTH merR-type" evidence="5">
    <location>
        <begin position="13"/>
        <end position="81"/>
    </location>
</feature>
<dbReference type="SUPFAM" id="SSF46955">
    <property type="entry name" value="Putative DNA-binding domain"/>
    <property type="match status" value="1"/>
</dbReference>
<keyword evidence="2" id="KW-0805">Transcription regulation</keyword>
<dbReference type="PANTHER" id="PTHR30204">
    <property type="entry name" value="REDOX-CYCLING DRUG-SENSING TRANSCRIPTIONAL ACTIVATOR SOXR"/>
    <property type="match status" value="1"/>
</dbReference>
<dbReference type="InterPro" id="IPR000551">
    <property type="entry name" value="MerR-type_HTH_dom"/>
</dbReference>
<dbReference type="PANTHER" id="PTHR30204:SF65">
    <property type="entry name" value="HTH-TYPE TRANSCRIPTIONAL REGULATOR TNRA"/>
    <property type="match status" value="1"/>
</dbReference>
<dbReference type="EMBL" id="JAFNLT010000001">
    <property type="protein sequence ID" value="MBO1225778.1"/>
    <property type="molecule type" value="Genomic_DNA"/>
</dbReference>
<dbReference type="Pfam" id="PF13411">
    <property type="entry name" value="MerR_1"/>
    <property type="match status" value="1"/>
</dbReference>
<reference evidence="7 8" key="1">
    <citation type="submission" date="2018-06" db="EMBL/GenBank/DDBJ databases">
        <authorList>
            <consortium name="Pathogen Informatics"/>
            <person name="Doyle S."/>
        </authorList>
    </citation>
    <scope>NUCLEOTIDE SEQUENCE [LARGE SCALE GENOMIC DNA]</scope>
    <source>
        <strain evidence="7 8">NCTC13834</strain>
    </source>
</reference>
<sequence length="122" mass="14399">MESKDTIRRNMPVFSMSVVTKLSELSARQVRYYETHELIKPERSEGNKRLFSLNDLDRLLEIKRLNEKGFNLKGIKQILNNEQDHLSDNEQETRKQMIVDATQKPQREAIPINRGDLSRFIK</sequence>
<evidence type="ECO:0000256" key="1">
    <source>
        <dbReference type="ARBA" id="ARBA00022491"/>
    </source>
</evidence>
<dbReference type="PROSITE" id="PS50937">
    <property type="entry name" value="HTH_MERR_2"/>
    <property type="match status" value="1"/>
</dbReference>
<evidence type="ECO:0000256" key="3">
    <source>
        <dbReference type="ARBA" id="ARBA00023125"/>
    </source>
</evidence>
<proteinExistence type="predicted"/>
<evidence type="ECO:0000313" key="7">
    <source>
        <dbReference type="EMBL" id="SUM55265.1"/>
    </source>
</evidence>
<dbReference type="SMART" id="SM00422">
    <property type="entry name" value="HTH_MERR"/>
    <property type="match status" value="1"/>
</dbReference>
<dbReference type="GeneID" id="66777020"/>
<evidence type="ECO:0000313" key="8">
    <source>
        <dbReference type="Proteomes" id="UP000254412"/>
    </source>
</evidence>
<organism evidence="7 8">
    <name type="scientific">Staphylococcus nepalensis</name>
    <dbReference type="NCBI Taxonomy" id="214473"/>
    <lineage>
        <taxon>Bacteria</taxon>
        <taxon>Bacillati</taxon>
        <taxon>Bacillota</taxon>
        <taxon>Bacilli</taxon>
        <taxon>Bacillales</taxon>
        <taxon>Staphylococcaceae</taxon>
        <taxon>Staphylococcus</taxon>
    </lineage>
</organism>
<dbReference type="Proteomes" id="UP000664081">
    <property type="component" value="Unassembled WGS sequence"/>
</dbReference>
<reference evidence="6 9" key="2">
    <citation type="submission" date="2021-03" db="EMBL/GenBank/DDBJ databases">
        <title>Staphylococci and Mammaliicocci in bats.</title>
        <authorList>
            <person name="Fountain K."/>
        </authorList>
    </citation>
    <scope>NUCLEOTIDE SEQUENCE [LARGE SCALE GENOMIC DNA]</scope>
    <source>
        <strain evidence="6 9">18_1_E_SW</strain>
    </source>
</reference>
<keyword evidence="3" id="KW-0238">DNA-binding</keyword>
<keyword evidence="1" id="KW-0678">Repressor</keyword>
<evidence type="ECO:0000256" key="2">
    <source>
        <dbReference type="ARBA" id="ARBA00023015"/>
    </source>
</evidence>
<evidence type="ECO:0000313" key="6">
    <source>
        <dbReference type="EMBL" id="MBO1225778.1"/>
    </source>
</evidence>
<dbReference type="EMBL" id="UHDS01000001">
    <property type="protein sequence ID" value="SUM55265.1"/>
    <property type="molecule type" value="Genomic_DNA"/>
</dbReference>
<dbReference type="AlphaFoldDB" id="A0A380GNU3"/>
<evidence type="ECO:0000313" key="9">
    <source>
        <dbReference type="Proteomes" id="UP000664081"/>
    </source>
</evidence>
<name>A0A380GNU3_9STAP</name>
<dbReference type="GO" id="GO:0003700">
    <property type="term" value="F:DNA-binding transcription factor activity"/>
    <property type="evidence" value="ECO:0007669"/>
    <property type="project" value="InterPro"/>
</dbReference>
<keyword evidence="4" id="KW-0804">Transcription</keyword>
<keyword evidence="9" id="KW-1185">Reference proteome</keyword>
<dbReference type="InterPro" id="IPR009061">
    <property type="entry name" value="DNA-bd_dom_put_sf"/>
</dbReference>
<gene>
    <name evidence="7" type="primary">glnR</name>
    <name evidence="6" type="ORF">J3T88_00390</name>
    <name evidence="7" type="ORF">NCTC13834_01628</name>
</gene>
<evidence type="ECO:0000256" key="4">
    <source>
        <dbReference type="ARBA" id="ARBA00023163"/>
    </source>
</evidence>